<dbReference type="GO" id="GO:0005829">
    <property type="term" value="C:cytosol"/>
    <property type="evidence" value="ECO:0007669"/>
    <property type="project" value="TreeGrafter"/>
</dbReference>
<feature type="binding site" evidence="11">
    <location>
        <position position="248"/>
    </location>
    <ligand>
        <name>(6S)-5,6,7,8-tetrahydrofolate</name>
        <dbReference type="ChEBI" id="CHEBI:57453"/>
    </ligand>
</feature>
<evidence type="ECO:0000256" key="10">
    <source>
        <dbReference type="ARBA" id="ARBA00054606"/>
    </source>
</evidence>
<comment type="subunit">
    <text evidence="4 11">Homodimer.</text>
</comment>
<organism evidence="14 15">
    <name type="scientific">Anaerotruncus massiliensis</name>
    <name type="common">ex Liu et al. 2021</name>
    <dbReference type="NCBI Taxonomy" id="2321404"/>
    <lineage>
        <taxon>Bacteria</taxon>
        <taxon>Bacillati</taxon>
        <taxon>Bacillota</taxon>
        <taxon>Clostridia</taxon>
        <taxon>Eubacteriales</taxon>
        <taxon>Oscillospiraceae</taxon>
        <taxon>Anaerotruncus</taxon>
    </lineage>
</organism>
<feature type="binding site" evidence="11">
    <location>
        <position position="125"/>
    </location>
    <ligand>
        <name>(6S)-5,6,7,8-tetrahydrofolate</name>
        <dbReference type="ChEBI" id="CHEBI:57453"/>
    </ligand>
</feature>
<feature type="modified residue" description="N6-(pyridoxal phosphate)lysine" evidence="11 12">
    <location>
        <position position="234"/>
    </location>
</feature>
<comment type="catalytic activity">
    <reaction evidence="11">
        <text>(6R)-5,10-methylene-5,6,7,8-tetrahydrofolate + glycine + H2O = (6S)-5,6,7,8-tetrahydrofolate + L-serine</text>
        <dbReference type="Rhea" id="RHEA:15481"/>
        <dbReference type="ChEBI" id="CHEBI:15377"/>
        <dbReference type="ChEBI" id="CHEBI:15636"/>
        <dbReference type="ChEBI" id="CHEBI:33384"/>
        <dbReference type="ChEBI" id="CHEBI:57305"/>
        <dbReference type="ChEBI" id="CHEBI:57453"/>
        <dbReference type="EC" id="2.1.2.1"/>
    </reaction>
</comment>
<name>A0A498CPY0_9FIRM</name>
<dbReference type="HAMAP" id="MF_00051">
    <property type="entry name" value="SHMT"/>
    <property type="match status" value="1"/>
</dbReference>
<evidence type="ECO:0000256" key="5">
    <source>
        <dbReference type="ARBA" id="ARBA00022490"/>
    </source>
</evidence>
<keyword evidence="15" id="KW-1185">Reference proteome</keyword>
<dbReference type="InterPro" id="IPR019798">
    <property type="entry name" value="Ser_HO-MeTrfase_PLP_BS"/>
</dbReference>
<dbReference type="UniPathway" id="UPA00193"/>
<evidence type="ECO:0000256" key="7">
    <source>
        <dbReference type="ARBA" id="ARBA00022605"/>
    </source>
</evidence>
<feature type="site" description="Plays an important role in substrate specificity" evidence="11">
    <location>
        <position position="233"/>
    </location>
</feature>
<dbReference type="GO" id="GO:0019264">
    <property type="term" value="P:glycine biosynthetic process from serine"/>
    <property type="evidence" value="ECO:0007669"/>
    <property type="project" value="UniProtKB-UniRule"/>
</dbReference>
<dbReference type="EC" id="2.1.2.1" evidence="11"/>
<dbReference type="GO" id="GO:0030170">
    <property type="term" value="F:pyridoxal phosphate binding"/>
    <property type="evidence" value="ECO:0007669"/>
    <property type="project" value="UniProtKB-UniRule"/>
</dbReference>
<keyword evidence="8 11" id="KW-0808">Transferase</keyword>
<comment type="function">
    <text evidence="10">Catalyzes the reversible interconversion of serine and glycine with tetrahydrofolate (THF) serving as the one-carbon carrier. This reaction serves as the major source of one-carbon groups required for the biosynthesis of purines, thymidylate, methionine, and other important biomolecules. Also exhibits THF-independent aldolase activity toward beta-hydroxyamino acids, producing glycine and aldehydes, via a retro-aldol mechanism. Thus, is able to catalyze the cleavage of L-allo-threonine.</text>
</comment>
<dbReference type="InterPro" id="IPR049943">
    <property type="entry name" value="Ser_HO-MeTrfase-like"/>
</dbReference>
<dbReference type="Pfam" id="PF00464">
    <property type="entry name" value="SHMT"/>
    <property type="match status" value="1"/>
</dbReference>
<evidence type="ECO:0000259" key="13">
    <source>
        <dbReference type="Pfam" id="PF00464"/>
    </source>
</evidence>
<dbReference type="SUPFAM" id="SSF53383">
    <property type="entry name" value="PLP-dependent transferases"/>
    <property type="match status" value="1"/>
</dbReference>
<dbReference type="RefSeq" id="WP_121586973.1">
    <property type="nucleotide sequence ID" value="NZ_RCHT01000013.1"/>
</dbReference>
<dbReference type="InterPro" id="IPR015424">
    <property type="entry name" value="PyrdxlP-dep_Trfase"/>
</dbReference>
<keyword evidence="14" id="KW-0489">Methyltransferase</keyword>
<dbReference type="InterPro" id="IPR015421">
    <property type="entry name" value="PyrdxlP-dep_Trfase_major"/>
</dbReference>
<dbReference type="InterPro" id="IPR039429">
    <property type="entry name" value="SHMT-like_dom"/>
</dbReference>
<evidence type="ECO:0000256" key="6">
    <source>
        <dbReference type="ARBA" id="ARBA00022563"/>
    </source>
</evidence>
<dbReference type="Proteomes" id="UP000276301">
    <property type="component" value="Unassembled WGS sequence"/>
</dbReference>
<evidence type="ECO:0000256" key="8">
    <source>
        <dbReference type="ARBA" id="ARBA00022679"/>
    </source>
</evidence>
<dbReference type="Gene3D" id="3.90.1150.10">
    <property type="entry name" value="Aspartate Aminotransferase, domain 1"/>
    <property type="match status" value="1"/>
</dbReference>
<evidence type="ECO:0000256" key="3">
    <source>
        <dbReference type="ARBA" id="ARBA00006376"/>
    </source>
</evidence>
<keyword evidence="7 11" id="KW-0028">Amino-acid biosynthesis</keyword>
<evidence type="ECO:0000256" key="2">
    <source>
        <dbReference type="ARBA" id="ARBA00004496"/>
    </source>
</evidence>
<evidence type="ECO:0000313" key="14">
    <source>
        <dbReference type="EMBL" id="RLL10686.1"/>
    </source>
</evidence>
<dbReference type="InterPro" id="IPR015422">
    <property type="entry name" value="PyrdxlP-dep_Trfase_small"/>
</dbReference>
<evidence type="ECO:0000256" key="11">
    <source>
        <dbReference type="HAMAP-Rule" id="MF_00051"/>
    </source>
</evidence>
<dbReference type="CDD" id="cd00378">
    <property type="entry name" value="SHMT"/>
    <property type="match status" value="1"/>
</dbReference>
<keyword evidence="9 11" id="KW-0663">Pyridoxal phosphate</keyword>
<gene>
    <name evidence="11" type="primary">glyA</name>
    <name evidence="14" type="ORF">D4A47_08545</name>
</gene>
<dbReference type="PROSITE" id="PS00096">
    <property type="entry name" value="SHMT"/>
    <property type="match status" value="1"/>
</dbReference>
<dbReference type="UniPathway" id="UPA00288">
    <property type="reaction ID" value="UER01023"/>
</dbReference>
<comment type="similarity">
    <text evidence="3 11">Belongs to the SHMT family.</text>
</comment>
<dbReference type="PANTHER" id="PTHR11680:SF35">
    <property type="entry name" value="SERINE HYDROXYMETHYLTRANSFERASE 1"/>
    <property type="match status" value="1"/>
</dbReference>
<dbReference type="GO" id="GO:0008168">
    <property type="term" value="F:methyltransferase activity"/>
    <property type="evidence" value="ECO:0007669"/>
    <property type="project" value="UniProtKB-KW"/>
</dbReference>
<comment type="pathway">
    <text evidence="11">Amino-acid biosynthesis; glycine biosynthesis; glycine from L-serine: step 1/1.</text>
</comment>
<dbReference type="NCBIfam" id="NF000586">
    <property type="entry name" value="PRK00011.1"/>
    <property type="match status" value="1"/>
</dbReference>
<dbReference type="GO" id="GO:0032259">
    <property type="term" value="P:methylation"/>
    <property type="evidence" value="ECO:0007669"/>
    <property type="project" value="UniProtKB-KW"/>
</dbReference>
<accession>A0A498CPY0</accession>
<proteinExistence type="inferred from homology"/>
<comment type="caution">
    <text evidence="14">The sequence shown here is derived from an EMBL/GenBank/DDBJ whole genome shotgun (WGS) entry which is preliminary data.</text>
</comment>
<feature type="domain" description="Serine hydroxymethyltransferase-like" evidence="13">
    <location>
        <begin position="13"/>
        <end position="387"/>
    </location>
</feature>
<keyword evidence="5 11" id="KW-0963">Cytoplasm</keyword>
<feature type="binding site" evidence="11">
    <location>
        <begin position="129"/>
        <end position="131"/>
    </location>
    <ligand>
        <name>(6S)-5,6,7,8-tetrahydrofolate</name>
        <dbReference type="ChEBI" id="CHEBI:57453"/>
    </ligand>
</feature>
<dbReference type="FunFam" id="3.40.640.10:FF:000001">
    <property type="entry name" value="Serine hydroxymethyltransferase"/>
    <property type="match status" value="1"/>
</dbReference>
<dbReference type="Gene3D" id="3.40.640.10">
    <property type="entry name" value="Type I PLP-dependent aspartate aminotransferase-like (Major domain)"/>
    <property type="match status" value="1"/>
</dbReference>
<evidence type="ECO:0000256" key="12">
    <source>
        <dbReference type="PIRSR" id="PIRSR000412-50"/>
    </source>
</evidence>
<sequence length="417" mass="45317">MYQDMMDTIGFVSKTDPEVGAAMGRELARQRRNIELIASENIVSPAVLAAMGSVLTNKYAEGYPAKRYYGGCQNVDEVENIAIERAKKLFGAEHANVQPHAGAQANLAVYFALLEPGDTVLGMSLADGGHLTHGSPVNLSGKYYKFVSYGVDPVTEVIDYDKVREIALECRPKLLVAGASAYPRVIDFERLSAIAREAGAYFMVDMAHIAGLVAAGEHPSPVPYADIVTTTTHKTLRGPRGGMILCREELGKKIDKAIFPGMQGGPLEHIIAAKAVCFGEAMTPEFKAYQHQIVLNCRALAKALTARGFRLISGGSDNHLVLLDLRNFGITGKDFEKKLDEVYITVNKNAIPNDPQSPFITSGVRVGTPAVTSRGFVEADMEKIAEFFYLTATDFDNKADEIRAGVEALCAKYPLYE</sequence>
<comment type="cofactor">
    <cofactor evidence="1 11 12">
        <name>pyridoxal 5'-phosphate</name>
        <dbReference type="ChEBI" id="CHEBI:597326"/>
    </cofactor>
</comment>
<dbReference type="PIRSF" id="PIRSF000412">
    <property type="entry name" value="SHMT"/>
    <property type="match status" value="1"/>
</dbReference>
<dbReference type="GO" id="GO:0035999">
    <property type="term" value="P:tetrahydrofolate interconversion"/>
    <property type="evidence" value="ECO:0007669"/>
    <property type="project" value="UniProtKB-UniRule"/>
</dbReference>
<dbReference type="EMBL" id="RCHT01000013">
    <property type="protein sequence ID" value="RLL10686.1"/>
    <property type="molecule type" value="Genomic_DNA"/>
</dbReference>
<comment type="subcellular location">
    <subcellularLocation>
        <location evidence="2 11">Cytoplasm</location>
    </subcellularLocation>
</comment>
<keyword evidence="6 11" id="KW-0554">One-carbon metabolism</keyword>
<dbReference type="InterPro" id="IPR001085">
    <property type="entry name" value="Ser_HO-MeTrfase"/>
</dbReference>
<protein>
    <recommendedName>
        <fullName evidence="11">Serine hydroxymethyltransferase</fullName>
        <shortName evidence="11">SHMT</shortName>
        <shortName evidence="11">Serine methylase</shortName>
        <ecNumber evidence="11">2.1.2.1</ecNumber>
    </recommendedName>
</protein>
<evidence type="ECO:0000256" key="9">
    <source>
        <dbReference type="ARBA" id="ARBA00022898"/>
    </source>
</evidence>
<comment type="pathway">
    <text evidence="11">One-carbon metabolism; tetrahydrofolate interconversion.</text>
</comment>
<feature type="binding site" evidence="11">
    <location>
        <begin position="357"/>
        <end position="359"/>
    </location>
    <ligand>
        <name>(6S)-5,6,7,8-tetrahydrofolate</name>
        <dbReference type="ChEBI" id="CHEBI:57453"/>
    </ligand>
</feature>
<evidence type="ECO:0000313" key="15">
    <source>
        <dbReference type="Proteomes" id="UP000276301"/>
    </source>
</evidence>
<evidence type="ECO:0000256" key="4">
    <source>
        <dbReference type="ARBA" id="ARBA00011738"/>
    </source>
</evidence>
<dbReference type="AlphaFoldDB" id="A0A498CPY0"/>
<reference evidence="14 15" key="1">
    <citation type="submission" date="2018-10" db="EMBL/GenBank/DDBJ databases">
        <title>Anaerotruncus faecis sp. nov., isolated from human feces.</title>
        <authorList>
            <person name="Wang Y.-J."/>
        </authorList>
    </citation>
    <scope>NUCLEOTIDE SEQUENCE [LARGE SCALE GENOMIC DNA]</scope>
    <source>
        <strain evidence="14 15">22A2-44</strain>
    </source>
</reference>
<dbReference type="PANTHER" id="PTHR11680">
    <property type="entry name" value="SERINE HYDROXYMETHYLTRANSFERASE"/>
    <property type="match status" value="1"/>
</dbReference>
<dbReference type="GO" id="GO:0004372">
    <property type="term" value="F:glycine hydroxymethyltransferase activity"/>
    <property type="evidence" value="ECO:0007669"/>
    <property type="project" value="UniProtKB-UniRule"/>
</dbReference>
<evidence type="ECO:0000256" key="1">
    <source>
        <dbReference type="ARBA" id="ARBA00001933"/>
    </source>
</evidence>